<evidence type="ECO:0000256" key="1">
    <source>
        <dbReference type="ARBA" id="ARBA00009437"/>
    </source>
</evidence>
<keyword evidence="7" id="KW-1185">Reference proteome</keyword>
<dbReference type="Pfam" id="PF00126">
    <property type="entry name" value="HTH_1"/>
    <property type="match status" value="1"/>
</dbReference>
<protein>
    <submittedName>
        <fullName evidence="6">Transcriptional regulator, LysR family</fullName>
    </submittedName>
</protein>
<dbReference type="STRING" id="104102.AtDm6_2270"/>
<dbReference type="RefSeq" id="WP_035380770.1">
    <property type="nucleotide sequence ID" value="NZ_JAUYUW010000001.1"/>
</dbReference>
<dbReference type="GO" id="GO:0003700">
    <property type="term" value="F:DNA-binding transcription factor activity"/>
    <property type="evidence" value="ECO:0007669"/>
    <property type="project" value="InterPro"/>
</dbReference>
<dbReference type="Gene3D" id="1.10.10.10">
    <property type="entry name" value="Winged helix-like DNA-binding domain superfamily/Winged helix DNA-binding domain"/>
    <property type="match status" value="1"/>
</dbReference>
<feature type="domain" description="HTH lysR-type" evidence="5">
    <location>
        <begin position="4"/>
        <end position="61"/>
    </location>
</feature>
<dbReference type="AlphaFoldDB" id="A0A094YPF6"/>
<dbReference type="GeneID" id="89479812"/>
<dbReference type="InterPro" id="IPR000847">
    <property type="entry name" value="LysR_HTH_N"/>
</dbReference>
<dbReference type="PRINTS" id="PR00039">
    <property type="entry name" value="HTHLYSR"/>
</dbReference>
<evidence type="ECO:0000256" key="2">
    <source>
        <dbReference type="ARBA" id="ARBA00023015"/>
    </source>
</evidence>
<dbReference type="PROSITE" id="PS50931">
    <property type="entry name" value="HTH_LYSR"/>
    <property type="match status" value="1"/>
</dbReference>
<dbReference type="CDD" id="cd08474">
    <property type="entry name" value="PBP2_CrgA_like_5"/>
    <property type="match status" value="1"/>
</dbReference>
<gene>
    <name evidence="6" type="ORF">AtDm6_2270</name>
</gene>
<organism evidence="6 7">
    <name type="scientific">Acetobacter tropicalis</name>
    <dbReference type="NCBI Taxonomy" id="104102"/>
    <lineage>
        <taxon>Bacteria</taxon>
        <taxon>Pseudomonadati</taxon>
        <taxon>Pseudomonadota</taxon>
        <taxon>Alphaproteobacteria</taxon>
        <taxon>Acetobacterales</taxon>
        <taxon>Acetobacteraceae</taxon>
        <taxon>Acetobacter</taxon>
    </lineage>
</organism>
<dbReference type="PATRIC" id="fig|104102.7.peg.2244"/>
<keyword evidence="3" id="KW-0238">DNA-binding</keyword>
<accession>A0A094YPF6</accession>
<dbReference type="InterPro" id="IPR036388">
    <property type="entry name" value="WH-like_DNA-bd_sf"/>
</dbReference>
<comment type="caution">
    <text evidence="6">The sequence shown here is derived from an EMBL/GenBank/DDBJ whole genome shotgun (WGS) entry which is preliminary data.</text>
</comment>
<reference evidence="6 7" key="1">
    <citation type="submission" date="2014-06" db="EMBL/GenBank/DDBJ databases">
        <title>Functional and comparative genomic analyses of the Drosophila gut microbiota identify candidate symbiosis factors.</title>
        <authorList>
            <person name="Newell P.D."/>
            <person name="Chaston J.M."/>
            <person name="Douglas A.E."/>
        </authorList>
    </citation>
    <scope>NUCLEOTIDE SEQUENCE [LARGE SCALE GENOMIC DNA]</scope>
    <source>
        <strain evidence="6 7">DmCS_006</strain>
    </source>
</reference>
<evidence type="ECO:0000313" key="7">
    <source>
        <dbReference type="Proteomes" id="UP000029448"/>
    </source>
</evidence>
<dbReference type="InterPro" id="IPR005119">
    <property type="entry name" value="LysR_subst-bd"/>
</dbReference>
<evidence type="ECO:0000259" key="5">
    <source>
        <dbReference type="PROSITE" id="PS50931"/>
    </source>
</evidence>
<dbReference type="GO" id="GO:0006351">
    <property type="term" value="P:DNA-templated transcription"/>
    <property type="evidence" value="ECO:0007669"/>
    <property type="project" value="TreeGrafter"/>
</dbReference>
<name>A0A094YPF6_9PROT</name>
<dbReference type="SUPFAM" id="SSF46785">
    <property type="entry name" value="Winged helix' DNA-binding domain"/>
    <property type="match status" value="1"/>
</dbReference>
<proteinExistence type="inferred from homology"/>
<sequence length="300" mass="33940">MARENLNDLTALVAVARAKSFTKAAAKLGVSQSALSHTIRLLEERLDLRLLTRTTRSVTPTTAGQQLISGIAPHLDQIENQLTSLGELRNQESGNLRITMPDDALAYVVLPKIKEFVQKYPKINMEFVADLKLIDIFSEDFDGAIRLGENITKEMTSVPITPDIRFVVAGSPEYFSKNPKPKHPKDLLNHNCLTLRLPTHGRIYAWEFEKKGKDITVKVEGSLIFNSIFPIRDACLEGLGLAHMPEMVARKYIQEGRLLQVLEDWCPYWSGYHLCFPRHHENVAPLSLFIDEMRLHKSTP</sequence>
<keyword evidence="2" id="KW-0805">Transcription regulation</keyword>
<dbReference type="Proteomes" id="UP000029448">
    <property type="component" value="Unassembled WGS sequence"/>
</dbReference>
<dbReference type="EMBL" id="JOKM01000077">
    <property type="protein sequence ID" value="KGB22499.1"/>
    <property type="molecule type" value="Genomic_DNA"/>
</dbReference>
<evidence type="ECO:0000256" key="3">
    <source>
        <dbReference type="ARBA" id="ARBA00023125"/>
    </source>
</evidence>
<dbReference type="GO" id="GO:0043565">
    <property type="term" value="F:sequence-specific DNA binding"/>
    <property type="evidence" value="ECO:0007669"/>
    <property type="project" value="TreeGrafter"/>
</dbReference>
<evidence type="ECO:0000313" key="6">
    <source>
        <dbReference type="EMBL" id="KGB22499.1"/>
    </source>
</evidence>
<evidence type="ECO:0000256" key="4">
    <source>
        <dbReference type="ARBA" id="ARBA00023163"/>
    </source>
</evidence>
<dbReference type="Pfam" id="PF03466">
    <property type="entry name" value="LysR_substrate"/>
    <property type="match status" value="1"/>
</dbReference>
<dbReference type="PANTHER" id="PTHR30537:SF1">
    <property type="entry name" value="HTH-TYPE TRANSCRIPTIONAL REGULATOR PGRR"/>
    <property type="match status" value="1"/>
</dbReference>
<dbReference type="Gene3D" id="3.40.190.290">
    <property type="match status" value="1"/>
</dbReference>
<dbReference type="PANTHER" id="PTHR30537">
    <property type="entry name" value="HTH-TYPE TRANSCRIPTIONAL REGULATOR"/>
    <property type="match status" value="1"/>
</dbReference>
<dbReference type="InterPro" id="IPR036390">
    <property type="entry name" value="WH_DNA-bd_sf"/>
</dbReference>
<keyword evidence="4" id="KW-0804">Transcription</keyword>
<dbReference type="SUPFAM" id="SSF53850">
    <property type="entry name" value="Periplasmic binding protein-like II"/>
    <property type="match status" value="1"/>
</dbReference>
<dbReference type="FunFam" id="1.10.10.10:FF:000001">
    <property type="entry name" value="LysR family transcriptional regulator"/>
    <property type="match status" value="1"/>
</dbReference>
<comment type="similarity">
    <text evidence="1">Belongs to the LysR transcriptional regulatory family.</text>
</comment>
<dbReference type="InterPro" id="IPR058163">
    <property type="entry name" value="LysR-type_TF_proteobact-type"/>
</dbReference>